<evidence type="ECO:0000313" key="2">
    <source>
        <dbReference type="EMBL" id="KAK9677256.1"/>
    </source>
</evidence>
<organism evidence="2 3">
    <name type="scientific">Saponaria officinalis</name>
    <name type="common">Common soapwort</name>
    <name type="synonym">Lychnis saponaria</name>
    <dbReference type="NCBI Taxonomy" id="3572"/>
    <lineage>
        <taxon>Eukaryota</taxon>
        <taxon>Viridiplantae</taxon>
        <taxon>Streptophyta</taxon>
        <taxon>Embryophyta</taxon>
        <taxon>Tracheophyta</taxon>
        <taxon>Spermatophyta</taxon>
        <taxon>Magnoliopsida</taxon>
        <taxon>eudicotyledons</taxon>
        <taxon>Gunneridae</taxon>
        <taxon>Pentapetalae</taxon>
        <taxon>Caryophyllales</taxon>
        <taxon>Caryophyllaceae</taxon>
        <taxon>Caryophylleae</taxon>
        <taxon>Saponaria</taxon>
    </lineage>
</organism>
<proteinExistence type="predicted"/>
<feature type="region of interest" description="Disordered" evidence="1">
    <location>
        <begin position="1"/>
        <end position="41"/>
    </location>
</feature>
<comment type="caution">
    <text evidence="2">The sequence shown here is derived from an EMBL/GenBank/DDBJ whole genome shotgun (WGS) entry which is preliminary data.</text>
</comment>
<gene>
    <name evidence="2" type="ORF">RND81_11G131200</name>
</gene>
<dbReference type="EMBL" id="JBDFQZ010000011">
    <property type="protein sequence ID" value="KAK9677256.1"/>
    <property type="molecule type" value="Genomic_DNA"/>
</dbReference>
<protein>
    <submittedName>
        <fullName evidence="2">Uncharacterized protein</fullName>
    </submittedName>
</protein>
<accession>A0AAW1HLK2</accession>
<feature type="compositionally biased region" description="Basic and acidic residues" evidence="1">
    <location>
        <begin position="23"/>
        <end position="34"/>
    </location>
</feature>
<evidence type="ECO:0000256" key="1">
    <source>
        <dbReference type="SAM" id="MobiDB-lite"/>
    </source>
</evidence>
<sequence length="99" mass="10825">MRKAKGKSAEIGGCTARGPGAFMKDDDPDRRPQPSEETTEVELAPGRTVIIGGGLDPTFRQDLISLLRENKYVFAYSAAEMPGIHPDVITHRLNVNPTF</sequence>
<name>A0AAW1HLK2_SAPOF</name>
<evidence type="ECO:0000313" key="3">
    <source>
        <dbReference type="Proteomes" id="UP001443914"/>
    </source>
</evidence>
<dbReference type="Proteomes" id="UP001443914">
    <property type="component" value="Unassembled WGS sequence"/>
</dbReference>
<dbReference type="AlphaFoldDB" id="A0AAW1HLK2"/>
<keyword evidence="3" id="KW-1185">Reference proteome</keyword>
<reference evidence="2" key="1">
    <citation type="submission" date="2024-03" db="EMBL/GenBank/DDBJ databases">
        <title>WGS assembly of Saponaria officinalis var. Norfolk2.</title>
        <authorList>
            <person name="Jenkins J."/>
            <person name="Shu S."/>
            <person name="Grimwood J."/>
            <person name="Barry K."/>
            <person name="Goodstein D."/>
            <person name="Schmutz J."/>
            <person name="Leebens-Mack J."/>
            <person name="Osbourn A."/>
        </authorList>
    </citation>
    <scope>NUCLEOTIDE SEQUENCE [LARGE SCALE GENOMIC DNA]</scope>
    <source>
        <strain evidence="2">JIC</strain>
    </source>
</reference>